<dbReference type="GeneID" id="24129866"/>
<protein>
    <submittedName>
        <fullName evidence="1">Uncharacterized protein</fullName>
    </submittedName>
</protein>
<accession>A0A067C7Z2</accession>
<evidence type="ECO:0000313" key="2">
    <source>
        <dbReference type="Proteomes" id="UP000030745"/>
    </source>
</evidence>
<keyword evidence="2" id="KW-1185">Reference proteome</keyword>
<proteinExistence type="predicted"/>
<dbReference type="KEGG" id="spar:SPRG_07603"/>
<organism evidence="1 2">
    <name type="scientific">Saprolegnia parasitica (strain CBS 223.65)</name>
    <dbReference type="NCBI Taxonomy" id="695850"/>
    <lineage>
        <taxon>Eukaryota</taxon>
        <taxon>Sar</taxon>
        <taxon>Stramenopiles</taxon>
        <taxon>Oomycota</taxon>
        <taxon>Saprolegniomycetes</taxon>
        <taxon>Saprolegniales</taxon>
        <taxon>Saprolegniaceae</taxon>
        <taxon>Saprolegnia</taxon>
    </lineage>
</organism>
<sequence length="65" mass="7627">MQHDGALLLMLPSFRRCLEDDQLHAMEMAYGMRRPGQRYTSWKLDPTKIDALVQAEQKARPRWPA</sequence>
<evidence type="ECO:0000313" key="1">
    <source>
        <dbReference type="EMBL" id="KDO26889.1"/>
    </source>
</evidence>
<dbReference type="EMBL" id="KK583220">
    <property type="protein sequence ID" value="KDO26889.1"/>
    <property type="molecule type" value="Genomic_DNA"/>
</dbReference>
<dbReference type="VEuPathDB" id="FungiDB:SPRG_07603"/>
<dbReference type="RefSeq" id="XP_012202278.1">
    <property type="nucleotide sequence ID" value="XM_012346888.1"/>
</dbReference>
<reference evidence="1 2" key="1">
    <citation type="journal article" date="2013" name="PLoS Genet.">
        <title>Distinctive expansion of potential virulence genes in the genome of the oomycete fish pathogen Saprolegnia parasitica.</title>
        <authorList>
            <person name="Jiang R.H."/>
            <person name="de Bruijn I."/>
            <person name="Haas B.J."/>
            <person name="Belmonte R."/>
            <person name="Lobach L."/>
            <person name="Christie J."/>
            <person name="van den Ackerveken G."/>
            <person name="Bottin A."/>
            <person name="Bulone V."/>
            <person name="Diaz-Moreno S.M."/>
            <person name="Dumas B."/>
            <person name="Fan L."/>
            <person name="Gaulin E."/>
            <person name="Govers F."/>
            <person name="Grenville-Briggs L.J."/>
            <person name="Horner N.R."/>
            <person name="Levin J.Z."/>
            <person name="Mammella M."/>
            <person name="Meijer H.J."/>
            <person name="Morris P."/>
            <person name="Nusbaum C."/>
            <person name="Oome S."/>
            <person name="Phillips A.J."/>
            <person name="van Rooyen D."/>
            <person name="Rzeszutek E."/>
            <person name="Saraiva M."/>
            <person name="Secombes C.J."/>
            <person name="Seidl M.F."/>
            <person name="Snel B."/>
            <person name="Stassen J.H."/>
            <person name="Sykes S."/>
            <person name="Tripathy S."/>
            <person name="van den Berg H."/>
            <person name="Vega-Arreguin J.C."/>
            <person name="Wawra S."/>
            <person name="Young S.K."/>
            <person name="Zeng Q."/>
            <person name="Dieguez-Uribeondo J."/>
            <person name="Russ C."/>
            <person name="Tyler B.M."/>
            <person name="van West P."/>
        </authorList>
    </citation>
    <scope>NUCLEOTIDE SEQUENCE [LARGE SCALE GENOMIC DNA]</scope>
    <source>
        <strain evidence="1 2">CBS 223.65</strain>
    </source>
</reference>
<dbReference type="Proteomes" id="UP000030745">
    <property type="component" value="Unassembled WGS sequence"/>
</dbReference>
<name>A0A067C7Z2_SAPPC</name>
<dbReference type="AlphaFoldDB" id="A0A067C7Z2"/>
<gene>
    <name evidence="1" type="ORF">SPRG_07603</name>
</gene>